<evidence type="ECO:0000256" key="2">
    <source>
        <dbReference type="ARBA" id="ARBA00022692"/>
    </source>
</evidence>
<dbReference type="NCBIfam" id="TIGR01770">
    <property type="entry name" value="NDH_I_N"/>
    <property type="match status" value="1"/>
</dbReference>
<dbReference type="EMBL" id="LT629792">
    <property type="protein sequence ID" value="SDU01911.1"/>
    <property type="molecule type" value="Genomic_DNA"/>
</dbReference>
<reference evidence="8 9" key="1">
    <citation type="submission" date="2016-10" db="EMBL/GenBank/DDBJ databases">
        <authorList>
            <person name="Varghese N."/>
            <person name="Submissions S."/>
        </authorList>
    </citation>
    <scope>NUCLEOTIDE SEQUENCE [LARGE SCALE GENOMIC DNA]</scope>
    <source>
        <strain evidence="8 9">DSM 9169</strain>
    </source>
</reference>
<comment type="catalytic activity">
    <reaction evidence="5">
        <text>a quinone + NADH + 5 H(+)(in) = a quinol + NAD(+) + 4 H(+)(out)</text>
        <dbReference type="Rhea" id="RHEA:57888"/>
        <dbReference type="ChEBI" id="CHEBI:15378"/>
        <dbReference type="ChEBI" id="CHEBI:24646"/>
        <dbReference type="ChEBI" id="CHEBI:57540"/>
        <dbReference type="ChEBI" id="CHEBI:57945"/>
        <dbReference type="ChEBI" id="CHEBI:132124"/>
    </reaction>
</comment>
<dbReference type="Pfam" id="PF00361">
    <property type="entry name" value="Proton_antipo_M"/>
    <property type="match status" value="1"/>
</dbReference>
<gene>
    <name evidence="5" type="primary">nuoN</name>
    <name evidence="8" type="ORF">SAMN04489714_1658</name>
</gene>
<dbReference type="NCBIfam" id="NF004441">
    <property type="entry name" value="PRK05777.1-4"/>
    <property type="match status" value="1"/>
</dbReference>
<dbReference type="HAMAP" id="MF_00445">
    <property type="entry name" value="NDH1_NuoN_1"/>
    <property type="match status" value="1"/>
</dbReference>
<feature type="transmembrane region" description="Helical" evidence="5">
    <location>
        <begin position="46"/>
        <end position="66"/>
    </location>
</feature>
<feature type="transmembrane region" description="Helical" evidence="5">
    <location>
        <begin position="163"/>
        <end position="181"/>
    </location>
</feature>
<accession>A0ABY0V9W5</accession>
<comment type="similarity">
    <text evidence="5">Belongs to the complex I subunit 2 family.</text>
</comment>
<feature type="domain" description="NADH:quinone oxidoreductase/Mrp antiporter transmembrane" evidence="7">
    <location>
        <begin position="157"/>
        <end position="461"/>
    </location>
</feature>
<organism evidence="8 9">
    <name type="scientific">Schaalia radingae</name>
    <dbReference type="NCBI Taxonomy" id="131110"/>
    <lineage>
        <taxon>Bacteria</taxon>
        <taxon>Bacillati</taxon>
        <taxon>Actinomycetota</taxon>
        <taxon>Actinomycetes</taxon>
        <taxon>Actinomycetales</taxon>
        <taxon>Actinomycetaceae</taxon>
        <taxon>Schaalia</taxon>
    </lineage>
</organism>
<feature type="transmembrane region" description="Helical" evidence="5">
    <location>
        <begin position="193"/>
        <end position="218"/>
    </location>
</feature>
<evidence type="ECO:0000256" key="4">
    <source>
        <dbReference type="ARBA" id="ARBA00023136"/>
    </source>
</evidence>
<keyword evidence="9" id="KW-1185">Reference proteome</keyword>
<feature type="transmembrane region" description="Helical" evidence="5">
    <location>
        <begin position="86"/>
        <end position="104"/>
    </location>
</feature>
<keyword evidence="5" id="KW-0874">Quinone</keyword>
<name>A0ABY0V9W5_9ACTO</name>
<sequence>MIPMNVATTTTSVPWASLTPVLIVLGGAVLAVLVESFAPARLRRPLGIGVSLVVTAAAIVVLSWRWVVVADTPQGFDEYIEDPLTVGAQLILAVITFLALLVIADRTQIRDGAFAGQPSDRPGSVDEELTEKKRYQRSEMFALVLFSLGGMMVFPAADSMIMLFVALEVMSLPLYILCATARRRRQLSQEAALKYFILGAFASAFFLMGMALLYGYSGGLKFSGVYKVMTQSTGEMDWLLLAGIVMVLVGLLFKVGAAPFHAWTPDVYTGAPSPITGFMAAAVKMAAFAAILRFYQVLAGHFTWDLLIPMSIIAVLTMVVGTVAGLVQTDIKRMLAYSSIAHAGFILLAVMSLVKGSAGHVLFYVLAYALATIGSFAAVTLVRSGTRSGDSLEVGGEATALDRWAGLGKRSPLLAGSVLVFLMSFAGIPLTSGFIGKFVVFSDAFAGQLGWLVAIGLLCSVATAFYYFRVVRLMFFTEPSENTVVIKSEGLTAIAIAVCALGTILLGIVPGPVLSMLSNVAIFLP</sequence>
<evidence type="ECO:0000256" key="6">
    <source>
        <dbReference type="RuleBase" id="RU000320"/>
    </source>
</evidence>
<dbReference type="InterPro" id="IPR001750">
    <property type="entry name" value="ND/Mrp_TM"/>
</dbReference>
<keyword evidence="3 5" id="KW-1133">Transmembrane helix</keyword>
<evidence type="ECO:0000256" key="5">
    <source>
        <dbReference type="HAMAP-Rule" id="MF_00445"/>
    </source>
</evidence>
<feature type="transmembrane region" description="Helical" evidence="5">
    <location>
        <begin position="413"/>
        <end position="436"/>
    </location>
</feature>
<dbReference type="PANTHER" id="PTHR22773">
    <property type="entry name" value="NADH DEHYDROGENASE"/>
    <property type="match status" value="1"/>
</dbReference>
<proteinExistence type="inferred from homology"/>
<keyword evidence="2 5" id="KW-0812">Transmembrane</keyword>
<keyword evidence="4 5" id="KW-0472">Membrane</keyword>
<feature type="transmembrane region" description="Helical" evidence="5">
    <location>
        <begin position="238"/>
        <end position="263"/>
    </location>
</feature>
<dbReference type="EC" id="7.1.1.-" evidence="5"/>
<comment type="subcellular location">
    <subcellularLocation>
        <location evidence="5">Cell membrane</location>
        <topology evidence="5">Multi-pass membrane protein</topology>
    </subcellularLocation>
    <subcellularLocation>
        <location evidence="1">Endomembrane system</location>
        <topology evidence="1">Multi-pass membrane protein</topology>
    </subcellularLocation>
    <subcellularLocation>
        <location evidence="6">Membrane</location>
        <topology evidence="6">Multi-pass membrane protein</topology>
    </subcellularLocation>
</comment>
<feature type="transmembrane region" description="Helical" evidence="5">
    <location>
        <begin position="334"/>
        <end position="355"/>
    </location>
</feature>
<dbReference type="InterPro" id="IPR010096">
    <property type="entry name" value="NADH-Q_OxRdtase_suN/2"/>
</dbReference>
<feature type="transmembrane region" description="Helical" evidence="5">
    <location>
        <begin position="448"/>
        <end position="468"/>
    </location>
</feature>
<feature type="transmembrane region" description="Helical" evidence="5">
    <location>
        <begin position="361"/>
        <end position="382"/>
    </location>
</feature>
<comment type="function">
    <text evidence="5">NDH-1 shuttles electrons from NADH, via FMN and iron-sulfur (Fe-S) centers, to quinones in the respiratory chain. The immediate electron acceptor for the enzyme in this species is believed to be a menaquinone. Couples the redox reaction to proton translocation (for every two electrons transferred, four hydrogen ions are translocated across the cytoplasmic membrane), and thus conserves the redox energy in a proton gradient.</text>
</comment>
<protein>
    <recommendedName>
        <fullName evidence="5">NADH-quinone oxidoreductase subunit N</fullName>
        <ecNumber evidence="5">7.1.1.-</ecNumber>
    </recommendedName>
    <alternativeName>
        <fullName evidence="5">NADH dehydrogenase I subunit N</fullName>
    </alternativeName>
    <alternativeName>
        <fullName evidence="5">NDH-1 subunit N</fullName>
    </alternativeName>
</protein>
<dbReference type="Proteomes" id="UP000198976">
    <property type="component" value="Chromosome I"/>
</dbReference>
<keyword evidence="5" id="KW-1003">Cell membrane</keyword>
<keyword evidence="5" id="KW-0520">NAD</keyword>
<feature type="transmembrane region" description="Helical" evidence="5">
    <location>
        <begin position="140"/>
        <end position="157"/>
    </location>
</feature>
<feature type="transmembrane region" description="Helical" evidence="5">
    <location>
        <begin position="307"/>
        <end position="327"/>
    </location>
</feature>
<feature type="transmembrane region" description="Helical" evidence="5">
    <location>
        <begin position="275"/>
        <end position="295"/>
    </location>
</feature>
<evidence type="ECO:0000313" key="8">
    <source>
        <dbReference type="EMBL" id="SDU01911.1"/>
    </source>
</evidence>
<feature type="transmembrane region" description="Helical" evidence="5">
    <location>
        <begin position="12"/>
        <end position="34"/>
    </location>
</feature>
<evidence type="ECO:0000313" key="9">
    <source>
        <dbReference type="Proteomes" id="UP000198976"/>
    </source>
</evidence>
<comment type="subunit">
    <text evidence="5">NDH-1 is composed of 14 different subunits. Subunits NuoA, H, J, K, L, M, N constitute the membrane sector of the complex.</text>
</comment>
<keyword evidence="5" id="KW-1278">Translocase</keyword>
<evidence type="ECO:0000256" key="3">
    <source>
        <dbReference type="ARBA" id="ARBA00022989"/>
    </source>
</evidence>
<evidence type="ECO:0000256" key="1">
    <source>
        <dbReference type="ARBA" id="ARBA00004127"/>
    </source>
</evidence>
<feature type="transmembrane region" description="Helical" evidence="5">
    <location>
        <begin position="489"/>
        <end position="509"/>
    </location>
</feature>
<evidence type="ECO:0000259" key="7">
    <source>
        <dbReference type="Pfam" id="PF00361"/>
    </source>
</evidence>
<keyword evidence="5" id="KW-0813">Transport</keyword>